<evidence type="ECO:0000313" key="1">
    <source>
        <dbReference type="EMBL" id="KAJ6441386.1"/>
    </source>
</evidence>
<dbReference type="Gene3D" id="3.40.50.12780">
    <property type="entry name" value="N-terminal domain of ligase-like"/>
    <property type="match status" value="1"/>
</dbReference>
<dbReference type="EMBL" id="JAQHRD010000004">
    <property type="protein sequence ID" value="KAJ6441386.1"/>
    <property type="molecule type" value="Genomic_DNA"/>
</dbReference>
<dbReference type="InterPro" id="IPR042099">
    <property type="entry name" value="ANL_N_sf"/>
</dbReference>
<name>A0AB34FSR0_9HYPO</name>
<keyword evidence="2" id="KW-1185">Reference proteome</keyword>
<dbReference type="Proteomes" id="UP001163105">
    <property type="component" value="Unassembled WGS sequence"/>
</dbReference>
<reference evidence="1" key="1">
    <citation type="submission" date="2023-01" db="EMBL/GenBank/DDBJ databases">
        <title>The growth and conidiation of Purpureocillium lavendulum are regulated by nitrogen source and histone H3K14 acetylation.</title>
        <authorList>
            <person name="Tang P."/>
            <person name="Han J."/>
            <person name="Zhang C."/>
            <person name="Tang P."/>
            <person name="Qi F."/>
            <person name="Zhang K."/>
            <person name="Liang L."/>
        </authorList>
    </citation>
    <scope>NUCLEOTIDE SEQUENCE</scope>
    <source>
        <strain evidence="1">YMF1.00683</strain>
    </source>
</reference>
<comment type="caution">
    <text evidence="1">The sequence shown here is derived from an EMBL/GenBank/DDBJ whole genome shotgun (WGS) entry which is preliminary data.</text>
</comment>
<sequence>MSPVSVLQVTAEKYPNLPVLKVPLVGPSKTTWGDITYSQFLHDVAAVARYWSTEFARNGWRKGSIVGLWLRGTTYSDIVQIWSVMGAGFIPQLISASITNSTVVYELLGLAGAVALISDSSFRNTCSSGDPPLPTLAAVDVFACGLTRLSIFSSFLTTLLNEAHGDDGLLTMLRGFDVVFHYGQPLESHIAHWARQEGIKLFNAYGSTEVGLMMHATGDLQGDEPILQPPDVSGTIGANVTVPTLGDWVYTASEQSVPNPHDPYNAASSAGPTSLDTNQNAYGTTVAAGFFSTSPKLGYGDLCAYDMVMPDIFQVGNDDSLRFDSDCAALTGASHVNWNWNFTSSRNEGNSGGGQAGLYVTDRDKSQGLAAAEPSLRRTINNGYMTWM</sequence>
<accession>A0AB34FSR0</accession>
<organism evidence="1 2">
    <name type="scientific">Purpureocillium lavendulum</name>
    <dbReference type="NCBI Taxonomy" id="1247861"/>
    <lineage>
        <taxon>Eukaryota</taxon>
        <taxon>Fungi</taxon>
        <taxon>Dikarya</taxon>
        <taxon>Ascomycota</taxon>
        <taxon>Pezizomycotina</taxon>
        <taxon>Sordariomycetes</taxon>
        <taxon>Hypocreomycetidae</taxon>
        <taxon>Hypocreales</taxon>
        <taxon>Ophiocordycipitaceae</taxon>
        <taxon>Purpureocillium</taxon>
    </lineage>
</organism>
<proteinExistence type="predicted"/>
<evidence type="ECO:0000313" key="2">
    <source>
        <dbReference type="Proteomes" id="UP001163105"/>
    </source>
</evidence>
<protein>
    <submittedName>
        <fullName evidence="1">Acetyl-CoA synthetase-like protein</fullName>
    </submittedName>
</protein>
<dbReference type="SUPFAM" id="SSF56801">
    <property type="entry name" value="Acetyl-CoA synthetase-like"/>
    <property type="match status" value="1"/>
</dbReference>
<dbReference type="AlphaFoldDB" id="A0AB34FSR0"/>
<gene>
    <name evidence="1" type="ORF">O9K51_04934</name>
</gene>